<dbReference type="InterPro" id="IPR000182">
    <property type="entry name" value="GNAT_dom"/>
</dbReference>
<dbReference type="Gene3D" id="3.40.630.30">
    <property type="match status" value="1"/>
</dbReference>
<dbReference type="SUPFAM" id="SSF55729">
    <property type="entry name" value="Acyl-CoA N-acyltransferases (Nat)"/>
    <property type="match status" value="1"/>
</dbReference>
<reference evidence="2 3" key="1">
    <citation type="submission" date="2020-09" db="EMBL/GenBank/DDBJ databases">
        <title>Parvimonas S3374 sp. nov.</title>
        <authorList>
            <person name="Buhl M."/>
        </authorList>
    </citation>
    <scope>NUCLEOTIDE SEQUENCE [LARGE SCALE GENOMIC DNA]</scope>
    <source>
        <strain evidence="2 3">S3374</strain>
    </source>
</reference>
<gene>
    <name evidence="2" type="ORF">IBJ83_04575</name>
</gene>
<evidence type="ECO:0000313" key="2">
    <source>
        <dbReference type="EMBL" id="MBK1468592.1"/>
    </source>
</evidence>
<feature type="domain" description="N-acetyltransferase" evidence="1">
    <location>
        <begin position="2"/>
        <end position="170"/>
    </location>
</feature>
<proteinExistence type="predicted"/>
<dbReference type="EMBL" id="JACVDA010000011">
    <property type="protein sequence ID" value="MBK1468592.1"/>
    <property type="molecule type" value="Genomic_DNA"/>
</dbReference>
<keyword evidence="3" id="KW-1185">Reference proteome</keyword>
<sequence>MIKLLTLEEIKNKKYEIAKIYKEVFKTDDSTADFLVTRIDESLGLNIIICGAFEEEKLIGFVYGVDFLKENWWAMQIDEKLPKGTDWYKNAFELNELAVLEKYQSKGYGKELMKCLIENFKGDKILLSTKKFENEKVINFYHKLGFKDLINPFEYPNGEYETSIVLYLNK</sequence>
<dbReference type="Pfam" id="PF00583">
    <property type="entry name" value="Acetyltransf_1"/>
    <property type="match status" value="1"/>
</dbReference>
<dbReference type="Proteomes" id="UP000823123">
    <property type="component" value="Unassembled WGS sequence"/>
</dbReference>
<dbReference type="CDD" id="cd04301">
    <property type="entry name" value="NAT_SF"/>
    <property type="match status" value="1"/>
</dbReference>
<evidence type="ECO:0000259" key="1">
    <source>
        <dbReference type="PROSITE" id="PS51186"/>
    </source>
</evidence>
<dbReference type="InterPro" id="IPR016181">
    <property type="entry name" value="Acyl_CoA_acyltransferase"/>
</dbReference>
<comment type="caution">
    <text evidence="2">The sequence shown here is derived from an EMBL/GenBank/DDBJ whole genome shotgun (WGS) entry which is preliminary data.</text>
</comment>
<name>A0ABS1C920_9FIRM</name>
<dbReference type="PROSITE" id="PS51186">
    <property type="entry name" value="GNAT"/>
    <property type="match status" value="1"/>
</dbReference>
<organism evidence="2 3">
    <name type="scientific">Parvimonas parva</name>
    <dbReference type="NCBI Taxonomy" id="2769485"/>
    <lineage>
        <taxon>Bacteria</taxon>
        <taxon>Bacillati</taxon>
        <taxon>Bacillota</taxon>
        <taxon>Tissierellia</taxon>
        <taxon>Tissierellales</taxon>
        <taxon>Peptoniphilaceae</taxon>
        <taxon>Parvimonas</taxon>
    </lineage>
</organism>
<dbReference type="RefSeq" id="WP_201275555.1">
    <property type="nucleotide sequence ID" value="NZ_JACVDA010000011.1"/>
</dbReference>
<protein>
    <submittedName>
        <fullName evidence="2">GNAT family N-acetyltransferase</fullName>
    </submittedName>
</protein>
<accession>A0ABS1C920</accession>
<evidence type="ECO:0000313" key="3">
    <source>
        <dbReference type="Proteomes" id="UP000823123"/>
    </source>
</evidence>